<sequence length="110" mass="11082">MATLNIQALAITGTNPTFTAAAAGGDKVSPSGDRTYIHVKNGSASSVNVTITSYGVGPRGAATADRVIAVPASQERMIPVYSDLNANPVDGLASIAYSAVATVTVGAFRN</sequence>
<reference evidence="1 2" key="1">
    <citation type="submission" date="2020-01" db="EMBL/GenBank/DDBJ databases">
        <title>Insect and environment-associated Actinomycetes.</title>
        <authorList>
            <person name="Currrie C."/>
            <person name="Chevrette M."/>
            <person name="Carlson C."/>
            <person name="Stubbendieck R."/>
            <person name="Wendt-Pienkowski E."/>
        </authorList>
    </citation>
    <scope>NUCLEOTIDE SEQUENCE [LARGE SCALE GENOMIC DNA]</scope>
    <source>
        <strain evidence="1 2">SID7754</strain>
    </source>
</reference>
<protein>
    <submittedName>
        <fullName evidence="1">Uncharacterized protein</fullName>
    </submittedName>
</protein>
<evidence type="ECO:0000313" key="1">
    <source>
        <dbReference type="EMBL" id="NEB92448.1"/>
    </source>
</evidence>
<gene>
    <name evidence="1" type="ORF">G3I21_12085</name>
</gene>
<comment type="caution">
    <text evidence="1">The sequence shown here is derived from an EMBL/GenBank/DDBJ whole genome shotgun (WGS) entry which is preliminary data.</text>
</comment>
<dbReference type="AlphaFoldDB" id="A0A7K3QRC3"/>
<dbReference type="RefSeq" id="WP_164188246.1">
    <property type="nucleotide sequence ID" value="NZ_JAAGMR010000145.1"/>
</dbReference>
<dbReference type="EMBL" id="JAAGMR010000145">
    <property type="protein sequence ID" value="NEB92448.1"/>
    <property type="molecule type" value="Genomic_DNA"/>
</dbReference>
<evidence type="ECO:0000313" key="2">
    <source>
        <dbReference type="Proteomes" id="UP000470520"/>
    </source>
</evidence>
<dbReference type="Proteomes" id="UP000470520">
    <property type="component" value="Unassembled WGS sequence"/>
</dbReference>
<proteinExistence type="predicted"/>
<name>A0A7K3QRC3_9ACTN</name>
<accession>A0A7K3QRC3</accession>
<organism evidence="1 2">
    <name type="scientific">Streptomyces bauhiniae</name>
    <dbReference type="NCBI Taxonomy" id="2340725"/>
    <lineage>
        <taxon>Bacteria</taxon>
        <taxon>Bacillati</taxon>
        <taxon>Actinomycetota</taxon>
        <taxon>Actinomycetes</taxon>
        <taxon>Kitasatosporales</taxon>
        <taxon>Streptomycetaceae</taxon>
        <taxon>Streptomyces</taxon>
    </lineage>
</organism>